<dbReference type="Proteomes" id="UP000266298">
    <property type="component" value="Unassembled WGS sequence"/>
</dbReference>
<gene>
    <name evidence="2" type="ORF">DZF96_05400</name>
</gene>
<sequence>MDEVDGDQARATDGRAVVMTAAMHARMTSTAWSAGPPHGQHGDEAVSSAGTSDPPAPPEHSNLPRGATFRGNLLSRLTLVERSQPEGVAIVEGVEFAEDSTTLITTSGHRIRVPAWSTSEEIHEALAAVMLLAPLDTDCWQSFPYDMTPWAIWLTLHYDLASLEGHLDDNVPGLHLVAVQRDGELARIVTGLGDERFRHGVPLTEQPLAIPVDLAFEVARLRR</sequence>
<proteinExistence type="predicted"/>
<protein>
    <submittedName>
        <fullName evidence="2">Uncharacterized protein</fullName>
    </submittedName>
</protein>
<organism evidence="2 3">
    <name type="scientific">Clavibacter michiganensis</name>
    <dbReference type="NCBI Taxonomy" id="28447"/>
    <lineage>
        <taxon>Bacteria</taxon>
        <taxon>Bacillati</taxon>
        <taxon>Actinomycetota</taxon>
        <taxon>Actinomycetes</taxon>
        <taxon>Micrococcales</taxon>
        <taxon>Microbacteriaceae</taxon>
        <taxon>Clavibacter</taxon>
    </lineage>
</organism>
<comment type="caution">
    <text evidence="2">The sequence shown here is derived from an EMBL/GenBank/DDBJ whole genome shotgun (WGS) entry which is preliminary data.</text>
</comment>
<dbReference type="EMBL" id="QWEC01000051">
    <property type="protein sequence ID" value="RII97886.1"/>
    <property type="molecule type" value="Genomic_DNA"/>
</dbReference>
<evidence type="ECO:0000256" key="1">
    <source>
        <dbReference type="SAM" id="MobiDB-lite"/>
    </source>
</evidence>
<evidence type="ECO:0000313" key="2">
    <source>
        <dbReference type="EMBL" id="RII97886.1"/>
    </source>
</evidence>
<evidence type="ECO:0000313" key="3">
    <source>
        <dbReference type="Proteomes" id="UP000266298"/>
    </source>
</evidence>
<name>A0A399NZ68_9MICO</name>
<accession>A0A399NZ68</accession>
<dbReference type="AlphaFoldDB" id="A0A399NZ68"/>
<feature type="region of interest" description="Disordered" evidence="1">
    <location>
        <begin position="30"/>
        <end position="67"/>
    </location>
</feature>
<reference evidence="2 3" key="1">
    <citation type="submission" date="2018-08" db="EMBL/GenBank/DDBJ databases">
        <title>Genome Sequence of Clavibacter michiganensis Subspecies type strains, and the Atypical Peach-Colored Strains Isolated from Tomato.</title>
        <authorList>
            <person name="Osdaghi E."/>
            <person name="Portier P."/>
            <person name="Briand M."/>
            <person name="Jacques M.-A."/>
        </authorList>
    </citation>
    <scope>NUCLEOTIDE SEQUENCE [LARGE SCALE GENOMIC DNA]</scope>
    <source>
        <strain evidence="2 3">CFBP 7493</strain>
    </source>
</reference>